<evidence type="ECO:0000256" key="4">
    <source>
        <dbReference type="ARBA" id="ARBA00023004"/>
    </source>
</evidence>
<dbReference type="SUPFAM" id="SSF51971">
    <property type="entry name" value="Nucleotide-binding domain"/>
    <property type="match status" value="1"/>
</dbReference>
<dbReference type="EMBL" id="BNBA01000001">
    <property type="protein sequence ID" value="GHH46820.1"/>
    <property type="molecule type" value="Genomic_DNA"/>
</dbReference>
<keyword evidence="3" id="KW-0560">Oxidoreductase</keyword>
<dbReference type="InterPro" id="IPR006076">
    <property type="entry name" value="FAD-dep_OxRdtase"/>
</dbReference>
<dbReference type="Proteomes" id="UP000623958">
    <property type="component" value="Unassembled WGS sequence"/>
</dbReference>
<keyword evidence="2" id="KW-0479">Metal-binding</keyword>
<organism evidence="8 9">
    <name type="scientific">Xanthomonas boreopolis</name>
    <dbReference type="NCBI Taxonomy" id="86183"/>
    <lineage>
        <taxon>Bacteria</taxon>
        <taxon>Pseudomonadati</taxon>
        <taxon>Pseudomonadota</taxon>
        <taxon>Gammaproteobacteria</taxon>
        <taxon>Lysobacterales</taxon>
        <taxon>Lysobacteraceae</taxon>
        <taxon>Xanthomonas</taxon>
    </lineage>
</organism>
<evidence type="ECO:0000256" key="2">
    <source>
        <dbReference type="ARBA" id="ARBA00022723"/>
    </source>
</evidence>
<evidence type="ECO:0000256" key="3">
    <source>
        <dbReference type="ARBA" id="ARBA00023002"/>
    </source>
</evidence>
<keyword evidence="4" id="KW-0408">Iron</keyword>
<dbReference type="GO" id="GO:0046872">
    <property type="term" value="F:metal ion binding"/>
    <property type="evidence" value="ECO:0007669"/>
    <property type="project" value="UniProtKB-KW"/>
</dbReference>
<dbReference type="InterPro" id="IPR036922">
    <property type="entry name" value="Rieske_2Fe-2S_sf"/>
</dbReference>
<gene>
    <name evidence="8" type="ORF">GCM10009090_02480</name>
</gene>
<keyword evidence="6" id="KW-1015">Disulfide bond</keyword>
<dbReference type="Gene3D" id="3.50.50.60">
    <property type="entry name" value="FAD/NAD(P)-binding domain"/>
    <property type="match status" value="1"/>
</dbReference>
<evidence type="ECO:0000256" key="1">
    <source>
        <dbReference type="ARBA" id="ARBA00022714"/>
    </source>
</evidence>
<evidence type="ECO:0000256" key="6">
    <source>
        <dbReference type="ARBA" id="ARBA00023157"/>
    </source>
</evidence>
<dbReference type="InterPro" id="IPR017941">
    <property type="entry name" value="Rieske_2Fe-2S"/>
</dbReference>
<dbReference type="Pfam" id="PF01266">
    <property type="entry name" value="DAO"/>
    <property type="match status" value="1"/>
</dbReference>
<dbReference type="InterPro" id="IPR005805">
    <property type="entry name" value="Rieske_Fe-S_prot_C"/>
</dbReference>
<dbReference type="Gene3D" id="2.102.10.10">
    <property type="entry name" value="Rieske [2Fe-2S] iron-sulphur domain"/>
    <property type="match status" value="1"/>
</dbReference>
<feature type="domain" description="Rieske" evidence="7">
    <location>
        <begin position="413"/>
        <end position="503"/>
    </location>
</feature>
<accession>A0A919KGI7</accession>
<dbReference type="AlphaFoldDB" id="A0A919KGI7"/>
<keyword evidence="9" id="KW-1185">Reference proteome</keyword>
<proteinExistence type="predicted"/>
<evidence type="ECO:0000259" key="7">
    <source>
        <dbReference type="PROSITE" id="PS51296"/>
    </source>
</evidence>
<dbReference type="GO" id="GO:0051537">
    <property type="term" value="F:2 iron, 2 sulfur cluster binding"/>
    <property type="evidence" value="ECO:0007669"/>
    <property type="project" value="UniProtKB-KW"/>
</dbReference>
<dbReference type="RefSeq" id="WP_434028371.1">
    <property type="nucleotide sequence ID" value="NZ_BNBA01000001.1"/>
</dbReference>
<evidence type="ECO:0000256" key="5">
    <source>
        <dbReference type="ARBA" id="ARBA00023014"/>
    </source>
</evidence>
<dbReference type="SUPFAM" id="SSF50022">
    <property type="entry name" value="ISP domain"/>
    <property type="match status" value="1"/>
</dbReference>
<dbReference type="Pfam" id="PF00355">
    <property type="entry name" value="Rieske"/>
    <property type="match status" value="1"/>
</dbReference>
<dbReference type="PANTHER" id="PTHR13847">
    <property type="entry name" value="SARCOSINE DEHYDROGENASE-RELATED"/>
    <property type="match status" value="1"/>
</dbReference>
<evidence type="ECO:0000313" key="8">
    <source>
        <dbReference type="EMBL" id="GHH46820.1"/>
    </source>
</evidence>
<dbReference type="GO" id="GO:0016020">
    <property type="term" value="C:membrane"/>
    <property type="evidence" value="ECO:0007669"/>
    <property type="project" value="InterPro"/>
</dbReference>
<keyword evidence="5" id="KW-0411">Iron-sulfur</keyword>
<dbReference type="GO" id="GO:0005737">
    <property type="term" value="C:cytoplasm"/>
    <property type="evidence" value="ECO:0007669"/>
    <property type="project" value="TreeGrafter"/>
</dbReference>
<comment type="caution">
    <text evidence="8">The sequence shown here is derived from an EMBL/GenBank/DDBJ whole genome shotgun (WGS) entry which is preliminary data.</text>
</comment>
<protein>
    <submittedName>
        <fullName evidence="8">(2Fe-2S) ferredoxin</fullName>
    </submittedName>
</protein>
<dbReference type="GO" id="GO:0016491">
    <property type="term" value="F:oxidoreductase activity"/>
    <property type="evidence" value="ECO:0007669"/>
    <property type="project" value="UniProtKB-KW"/>
</dbReference>
<dbReference type="PRINTS" id="PR00162">
    <property type="entry name" value="RIESKE"/>
</dbReference>
<dbReference type="InterPro" id="IPR036188">
    <property type="entry name" value="FAD/NAD-bd_sf"/>
</dbReference>
<dbReference type="PANTHER" id="PTHR13847:SF281">
    <property type="entry name" value="FAD DEPENDENT OXIDOREDUCTASE DOMAIN-CONTAINING PROTEIN"/>
    <property type="match status" value="1"/>
</dbReference>
<reference evidence="8" key="1">
    <citation type="journal article" date="2014" name="Int. J. Syst. Evol. Microbiol.">
        <title>Complete genome sequence of Corynebacterium casei LMG S-19264T (=DSM 44701T), isolated from a smear-ripened cheese.</title>
        <authorList>
            <consortium name="US DOE Joint Genome Institute (JGI-PGF)"/>
            <person name="Walter F."/>
            <person name="Albersmeier A."/>
            <person name="Kalinowski J."/>
            <person name="Ruckert C."/>
        </authorList>
    </citation>
    <scope>NUCLEOTIDE SEQUENCE</scope>
    <source>
        <strain evidence="8">JCM 13306</strain>
    </source>
</reference>
<dbReference type="Gene3D" id="3.30.9.10">
    <property type="entry name" value="D-Amino Acid Oxidase, subunit A, domain 2"/>
    <property type="match status" value="1"/>
</dbReference>
<dbReference type="PROSITE" id="PS51296">
    <property type="entry name" value="RIESKE"/>
    <property type="match status" value="1"/>
</dbReference>
<reference evidence="8" key="2">
    <citation type="submission" date="2020-09" db="EMBL/GenBank/DDBJ databases">
        <authorList>
            <person name="Sun Q."/>
            <person name="Ohkuma M."/>
        </authorList>
    </citation>
    <scope>NUCLEOTIDE SEQUENCE</scope>
    <source>
        <strain evidence="8">JCM 13306</strain>
    </source>
</reference>
<sequence length="503" mass="53505">MSTALTHPLWKIRSEPILFTTGTPPHVDVLVVGAGVAGLVTALNCAQDGRSVVVIERDAPGAGESGRSTAHLASAVDDRYRSLARLHGSEGARLVAASHAAAVDWIEAFVQDIDGQCGFRRVPGYLFTCSDDVQGLRGEAQAAVQAGLEAGYLEEGIPGLPALGPAVRFERQARINIGRYIDALVQACAAAGVVFFRGNAVDVKGGAPASVALQSGRTLSADAVVVATNVPFHERIAIHTKQAAYRSYVVAGPVEPDALPDALIWDDGDPYHYVRLAKDPDSGATVVIVGGEDHKTGQSEDTEAFARLQAWTRARLPGVKRFTHGWSGQIIEPADSLAFIGADPGGEKNVYVITGDSGNGVTHCTLGGLLVSDLVGGRDNPWKTLYAPDRKIVQGGREWLRENANVAAQYRDWVAPGEGDPETLARGEGTVLRRGLHRVAVYRDAQGALHSFNARCPHMGCAVRWSPQEKSWDCPCHGSRFDKETGRVLNGPANAALAPWKEA</sequence>
<keyword evidence="1" id="KW-0001">2Fe-2S</keyword>
<name>A0A919KGI7_9XANT</name>
<evidence type="ECO:0000313" key="9">
    <source>
        <dbReference type="Proteomes" id="UP000623958"/>
    </source>
</evidence>